<accession>A0A067NC55</accession>
<dbReference type="HOGENOM" id="CLU_1256493_0_0_1"/>
<dbReference type="VEuPathDB" id="FungiDB:PLEOSDRAFT_1090041"/>
<dbReference type="Proteomes" id="UP000027073">
    <property type="component" value="Unassembled WGS sequence"/>
</dbReference>
<feature type="signal peptide" evidence="1">
    <location>
        <begin position="1"/>
        <end position="23"/>
    </location>
</feature>
<protein>
    <submittedName>
        <fullName evidence="2">Uncharacterized protein</fullName>
    </submittedName>
</protein>
<dbReference type="EMBL" id="KL198010">
    <property type="protein sequence ID" value="KDQ25424.1"/>
    <property type="molecule type" value="Genomic_DNA"/>
</dbReference>
<gene>
    <name evidence="2" type="ORF">PLEOSDRAFT_1090041</name>
</gene>
<evidence type="ECO:0000256" key="1">
    <source>
        <dbReference type="SAM" id="SignalP"/>
    </source>
</evidence>
<keyword evidence="1" id="KW-0732">Signal</keyword>
<dbReference type="InParanoid" id="A0A067NC55"/>
<name>A0A067NC55_PLEO1</name>
<evidence type="ECO:0000313" key="3">
    <source>
        <dbReference type="Proteomes" id="UP000027073"/>
    </source>
</evidence>
<dbReference type="OrthoDB" id="2955128at2759"/>
<dbReference type="AlphaFoldDB" id="A0A067NC55"/>
<sequence length="220" mass="23352">MLNLQTLVTIVSLALGLASHTLGAVLTSSIERVATDKAALHVNGIDVNVGTIPVPESHIDRLINATLRVRSPHPETTLTKRTVNNCCSYGCRRTCVDGLSTSPDPPTSGDCVALKSALEALAASELVGASFPCNLPNQASCPNFIVSPGYERAYWYGTCLVGFINLNPTGGADESYCDYLMAGIITSSYDECVATQGKTGGYCLQYLSPGFVYALELRHV</sequence>
<reference evidence="3" key="1">
    <citation type="journal article" date="2014" name="Proc. Natl. Acad. Sci. U.S.A.">
        <title>Extensive sampling of basidiomycete genomes demonstrates inadequacy of the white-rot/brown-rot paradigm for wood decay fungi.</title>
        <authorList>
            <person name="Riley R."/>
            <person name="Salamov A.A."/>
            <person name="Brown D.W."/>
            <person name="Nagy L.G."/>
            <person name="Floudas D."/>
            <person name="Held B.W."/>
            <person name="Levasseur A."/>
            <person name="Lombard V."/>
            <person name="Morin E."/>
            <person name="Otillar R."/>
            <person name="Lindquist E.A."/>
            <person name="Sun H."/>
            <person name="LaButti K.M."/>
            <person name="Schmutz J."/>
            <person name="Jabbour D."/>
            <person name="Luo H."/>
            <person name="Baker S.E."/>
            <person name="Pisabarro A.G."/>
            <person name="Walton J.D."/>
            <person name="Blanchette R.A."/>
            <person name="Henrissat B."/>
            <person name="Martin F."/>
            <person name="Cullen D."/>
            <person name="Hibbett D.S."/>
            <person name="Grigoriev I.V."/>
        </authorList>
    </citation>
    <scope>NUCLEOTIDE SEQUENCE [LARGE SCALE GENOMIC DNA]</scope>
    <source>
        <strain evidence="3">PC15</strain>
    </source>
</reference>
<feature type="chain" id="PRO_5001642000" evidence="1">
    <location>
        <begin position="24"/>
        <end position="220"/>
    </location>
</feature>
<evidence type="ECO:0000313" key="2">
    <source>
        <dbReference type="EMBL" id="KDQ25424.1"/>
    </source>
</evidence>
<proteinExistence type="predicted"/>
<organism evidence="2 3">
    <name type="scientific">Pleurotus ostreatus (strain PC15)</name>
    <name type="common">Oyster mushroom</name>
    <dbReference type="NCBI Taxonomy" id="1137138"/>
    <lineage>
        <taxon>Eukaryota</taxon>
        <taxon>Fungi</taxon>
        <taxon>Dikarya</taxon>
        <taxon>Basidiomycota</taxon>
        <taxon>Agaricomycotina</taxon>
        <taxon>Agaricomycetes</taxon>
        <taxon>Agaricomycetidae</taxon>
        <taxon>Agaricales</taxon>
        <taxon>Pleurotineae</taxon>
        <taxon>Pleurotaceae</taxon>
        <taxon>Pleurotus</taxon>
    </lineage>
</organism>